<proteinExistence type="predicted"/>
<organism evidence="2 3">
    <name type="scientific">Nonomuraea thailandensis</name>
    <dbReference type="NCBI Taxonomy" id="1188745"/>
    <lineage>
        <taxon>Bacteria</taxon>
        <taxon>Bacillati</taxon>
        <taxon>Actinomycetota</taxon>
        <taxon>Actinomycetes</taxon>
        <taxon>Streptosporangiales</taxon>
        <taxon>Streptosporangiaceae</taxon>
        <taxon>Nonomuraea</taxon>
    </lineage>
</organism>
<dbReference type="RefSeq" id="WP_253743345.1">
    <property type="nucleotide sequence ID" value="NZ_BAABKA010000057.1"/>
</dbReference>
<comment type="caution">
    <text evidence="2">The sequence shown here is derived from an EMBL/GenBank/DDBJ whole genome shotgun (WGS) entry which is preliminary data.</text>
</comment>
<dbReference type="EMBL" id="JAMZEB010000002">
    <property type="protein sequence ID" value="MCP2356450.1"/>
    <property type="molecule type" value="Genomic_DNA"/>
</dbReference>
<keyword evidence="3" id="KW-1185">Reference proteome</keyword>
<feature type="chain" id="PRO_5040891628" description="L,D-transpeptidase" evidence="1">
    <location>
        <begin position="30"/>
        <end position="248"/>
    </location>
</feature>
<accession>A0A9X2GEY7</accession>
<evidence type="ECO:0000313" key="2">
    <source>
        <dbReference type="EMBL" id="MCP2356450.1"/>
    </source>
</evidence>
<feature type="signal peptide" evidence="1">
    <location>
        <begin position="1"/>
        <end position="29"/>
    </location>
</feature>
<sequence>MREKQTRVLPRLRRLSALLAAVMALGAAAAPASVSAAAPDPARPPAPAPRAFDAVTTVNEKKGWKHMALIGDQYAIFNDRGLIEGPAPIKKKWPFLPKQFTRDIDAAAIAFSGPKFRWRHTWTKGTQAIVFEDGGTVSGPFRIPLPYDGLSDVNEGDRIQHLGVRGGSATVPFTKTFEIPALPLYGEALLPERFRSDLDDFSVEFEKNAPKFSYYKGNERIIFDDRRVIELVNLDVKWPFLNAWRSSE</sequence>
<evidence type="ECO:0000256" key="1">
    <source>
        <dbReference type="SAM" id="SignalP"/>
    </source>
</evidence>
<protein>
    <recommendedName>
        <fullName evidence="4">L,D-transpeptidase</fullName>
    </recommendedName>
</protein>
<dbReference type="AlphaFoldDB" id="A0A9X2GEY7"/>
<dbReference type="InterPro" id="IPR036375">
    <property type="entry name" value="Hemopexin-like_dom_sf"/>
</dbReference>
<dbReference type="Gene3D" id="2.110.10.10">
    <property type="entry name" value="Hemopexin-like domain"/>
    <property type="match status" value="1"/>
</dbReference>
<gene>
    <name evidence="2" type="ORF">HD597_003470</name>
</gene>
<reference evidence="2" key="1">
    <citation type="submission" date="2022-06" db="EMBL/GenBank/DDBJ databases">
        <title>Sequencing the genomes of 1000 actinobacteria strains.</title>
        <authorList>
            <person name="Klenk H.-P."/>
        </authorList>
    </citation>
    <scope>NUCLEOTIDE SEQUENCE</scope>
    <source>
        <strain evidence="2">DSM 46694</strain>
    </source>
</reference>
<dbReference type="SUPFAM" id="SSF50923">
    <property type="entry name" value="Hemopexin-like domain"/>
    <property type="match status" value="1"/>
</dbReference>
<evidence type="ECO:0000313" key="3">
    <source>
        <dbReference type="Proteomes" id="UP001139648"/>
    </source>
</evidence>
<dbReference type="Proteomes" id="UP001139648">
    <property type="component" value="Unassembled WGS sequence"/>
</dbReference>
<evidence type="ECO:0008006" key="4">
    <source>
        <dbReference type="Google" id="ProtNLM"/>
    </source>
</evidence>
<keyword evidence="1" id="KW-0732">Signal</keyword>
<name>A0A9X2GEY7_9ACTN</name>